<evidence type="ECO:0000256" key="1">
    <source>
        <dbReference type="ARBA" id="ARBA00007102"/>
    </source>
</evidence>
<dbReference type="InterPro" id="IPR040055">
    <property type="entry name" value="Ribosomal_uS10m"/>
</dbReference>
<sequence>MKIDFWHELLLRPFFFFGICVIYIFLFSFKQITSSDEADILYKKIEVLAKCHDKAVLDSLEYFAVLAAQQLGLTLERV</sequence>
<protein>
    <submittedName>
        <fullName evidence="3">Uncharacterized protein</fullName>
    </submittedName>
</protein>
<keyword evidence="2" id="KW-1133">Transmembrane helix</keyword>
<evidence type="ECO:0000313" key="3">
    <source>
        <dbReference type="Ensembl" id="ENSLLEP00000009445.1"/>
    </source>
</evidence>
<comment type="similarity">
    <text evidence="1">Belongs to the universal ribosomal protein uS10 family.</text>
</comment>
<keyword evidence="2" id="KW-0472">Membrane</keyword>
<proteinExistence type="inferred from homology"/>
<dbReference type="GO" id="GO:0005763">
    <property type="term" value="C:mitochondrial small ribosomal subunit"/>
    <property type="evidence" value="ECO:0007669"/>
    <property type="project" value="InterPro"/>
</dbReference>
<accession>A0A8C5MB31</accession>
<dbReference type="Proteomes" id="UP000694569">
    <property type="component" value="Unplaced"/>
</dbReference>
<feature type="transmembrane region" description="Helical" evidence="2">
    <location>
        <begin position="9"/>
        <end position="29"/>
    </location>
</feature>
<dbReference type="PANTHER" id="PTHR13334">
    <property type="entry name" value="MITOCHONDRIAL 28S RIBOSOMAL PROTEIN S10"/>
    <property type="match status" value="1"/>
</dbReference>
<dbReference type="Ensembl" id="ENSLLET00000009805.1">
    <property type="protein sequence ID" value="ENSLLEP00000009445.1"/>
    <property type="gene ID" value="ENSLLEG00000006014.1"/>
</dbReference>
<evidence type="ECO:0000256" key="2">
    <source>
        <dbReference type="SAM" id="Phobius"/>
    </source>
</evidence>
<organism evidence="3 4">
    <name type="scientific">Leptobrachium leishanense</name>
    <name type="common">Leishan spiny toad</name>
    <dbReference type="NCBI Taxonomy" id="445787"/>
    <lineage>
        <taxon>Eukaryota</taxon>
        <taxon>Metazoa</taxon>
        <taxon>Chordata</taxon>
        <taxon>Craniata</taxon>
        <taxon>Vertebrata</taxon>
        <taxon>Euteleostomi</taxon>
        <taxon>Amphibia</taxon>
        <taxon>Batrachia</taxon>
        <taxon>Anura</taxon>
        <taxon>Pelobatoidea</taxon>
        <taxon>Megophryidae</taxon>
        <taxon>Leptobrachium</taxon>
    </lineage>
</organism>
<dbReference type="PANTHER" id="PTHR13334:SF4">
    <property type="entry name" value="SMALL RIBOSOMAL SUBUNIT PROTEIN US10M"/>
    <property type="match status" value="1"/>
</dbReference>
<keyword evidence="4" id="KW-1185">Reference proteome</keyword>
<name>A0A8C5MB31_9ANUR</name>
<keyword evidence="2" id="KW-0812">Transmembrane</keyword>
<reference evidence="3" key="1">
    <citation type="submission" date="2025-08" db="UniProtKB">
        <authorList>
            <consortium name="Ensembl"/>
        </authorList>
    </citation>
    <scope>IDENTIFICATION</scope>
</reference>
<evidence type="ECO:0000313" key="4">
    <source>
        <dbReference type="Proteomes" id="UP000694569"/>
    </source>
</evidence>
<dbReference type="OrthoDB" id="366214at2759"/>
<reference evidence="3" key="2">
    <citation type="submission" date="2025-09" db="UniProtKB">
        <authorList>
            <consortium name="Ensembl"/>
        </authorList>
    </citation>
    <scope>IDENTIFICATION</scope>
</reference>
<dbReference type="AlphaFoldDB" id="A0A8C5MB31"/>